<name>A0A9W6TS18_9STRA</name>
<sequence length="117" mass="13085">MCFPNSRRAALVECPLIWSDEAPMHPTRTPAALNKIQQRQKRNDSGLHSNAFQYLEAILNMWLSALAQSCRTTHGSIPQVNQVYQVDPAQKIVLGAVGIPQLGRTYYCSATDLSDWL</sequence>
<accession>A0A9W6TS18</accession>
<protein>
    <submittedName>
        <fullName evidence="1">Unnamed protein product</fullName>
    </submittedName>
</protein>
<evidence type="ECO:0000313" key="1">
    <source>
        <dbReference type="EMBL" id="GMF18840.1"/>
    </source>
</evidence>
<comment type="caution">
    <text evidence="1">The sequence shown here is derived from an EMBL/GenBank/DDBJ whole genome shotgun (WGS) entry which is preliminary data.</text>
</comment>
<gene>
    <name evidence="1" type="ORF">Plil01_000711200</name>
</gene>
<keyword evidence="2" id="KW-1185">Reference proteome</keyword>
<organism evidence="1 2">
    <name type="scientific">Phytophthora lilii</name>
    <dbReference type="NCBI Taxonomy" id="2077276"/>
    <lineage>
        <taxon>Eukaryota</taxon>
        <taxon>Sar</taxon>
        <taxon>Stramenopiles</taxon>
        <taxon>Oomycota</taxon>
        <taxon>Peronosporomycetes</taxon>
        <taxon>Peronosporales</taxon>
        <taxon>Peronosporaceae</taxon>
        <taxon>Phytophthora</taxon>
    </lineage>
</organism>
<reference evidence="1" key="1">
    <citation type="submission" date="2023-04" db="EMBL/GenBank/DDBJ databases">
        <title>Phytophthora lilii NBRC 32176.</title>
        <authorList>
            <person name="Ichikawa N."/>
            <person name="Sato H."/>
            <person name="Tonouchi N."/>
        </authorList>
    </citation>
    <scope>NUCLEOTIDE SEQUENCE</scope>
    <source>
        <strain evidence="1">NBRC 32176</strain>
    </source>
</reference>
<dbReference type="Proteomes" id="UP001165083">
    <property type="component" value="Unassembled WGS sequence"/>
</dbReference>
<proteinExistence type="predicted"/>
<dbReference type="AlphaFoldDB" id="A0A9W6TS18"/>
<evidence type="ECO:0000313" key="2">
    <source>
        <dbReference type="Proteomes" id="UP001165083"/>
    </source>
</evidence>
<dbReference type="EMBL" id="BSXW01000328">
    <property type="protein sequence ID" value="GMF18840.1"/>
    <property type="molecule type" value="Genomic_DNA"/>
</dbReference>